<dbReference type="SUPFAM" id="SSF52540">
    <property type="entry name" value="P-loop containing nucleoside triphosphate hydrolases"/>
    <property type="match status" value="1"/>
</dbReference>
<dbReference type="Gene3D" id="3.40.50.300">
    <property type="entry name" value="P-loop containing nucleotide triphosphate hydrolases"/>
    <property type="match status" value="1"/>
</dbReference>
<evidence type="ECO:0000313" key="2">
    <source>
        <dbReference type="Proteomes" id="UP000886804"/>
    </source>
</evidence>
<organism evidence="1 2">
    <name type="scientific">Candidatus Enterocloster faecavium</name>
    <dbReference type="NCBI Taxonomy" id="2838560"/>
    <lineage>
        <taxon>Bacteria</taxon>
        <taxon>Bacillati</taxon>
        <taxon>Bacillota</taxon>
        <taxon>Clostridia</taxon>
        <taxon>Lachnospirales</taxon>
        <taxon>Lachnospiraceae</taxon>
        <taxon>Enterocloster</taxon>
    </lineage>
</organism>
<dbReference type="GO" id="GO:0016301">
    <property type="term" value="F:kinase activity"/>
    <property type="evidence" value="ECO:0007669"/>
    <property type="project" value="UniProtKB-KW"/>
</dbReference>
<dbReference type="InterPro" id="IPR027417">
    <property type="entry name" value="P-loop_NTPase"/>
</dbReference>
<reference evidence="1" key="1">
    <citation type="journal article" date="2021" name="PeerJ">
        <title>Extensive microbial diversity within the chicken gut microbiome revealed by metagenomics and culture.</title>
        <authorList>
            <person name="Gilroy R."/>
            <person name="Ravi A."/>
            <person name="Getino M."/>
            <person name="Pursley I."/>
            <person name="Horton D.L."/>
            <person name="Alikhan N.F."/>
            <person name="Baker D."/>
            <person name="Gharbi K."/>
            <person name="Hall N."/>
            <person name="Watson M."/>
            <person name="Adriaenssens E.M."/>
            <person name="Foster-Nyarko E."/>
            <person name="Jarju S."/>
            <person name="Secka A."/>
            <person name="Antonio M."/>
            <person name="Oren A."/>
            <person name="Chaudhuri R.R."/>
            <person name="La Ragione R."/>
            <person name="Hildebrand F."/>
            <person name="Pallen M.J."/>
        </authorList>
    </citation>
    <scope>NUCLEOTIDE SEQUENCE</scope>
    <source>
        <strain evidence="1">CHK188-4685</strain>
    </source>
</reference>
<gene>
    <name evidence="1" type="ORF">H9716_10440</name>
</gene>
<comment type="caution">
    <text evidence="1">The sequence shown here is derived from an EMBL/GenBank/DDBJ whole genome shotgun (WGS) entry which is preliminary data.</text>
</comment>
<accession>A0A9D2L9E4</accession>
<name>A0A9D2L9E4_9FIRM</name>
<reference evidence="1" key="2">
    <citation type="submission" date="2021-04" db="EMBL/GenBank/DDBJ databases">
        <authorList>
            <person name="Gilroy R."/>
        </authorList>
    </citation>
    <scope>NUCLEOTIDE SEQUENCE</scope>
    <source>
        <strain evidence="1">CHK188-4685</strain>
    </source>
</reference>
<dbReference type="EMBL" id="DWYS01000123">
    <property type="protein sequence ID" value="HJB08260.1"/>
    <property type="molecule type" value="Genomic_DNA"/>
</dbReference>
<evidence type="ECO:0000313" key="1">
    <source>
        <dbReference type="EMBL" id="HJB08260.1"/>
    </source>
</evidence>
<keyword evidence="1" id="KW-0418">Kinase</keyword>
<sequence>MSYKIITIARQFGSGGHEIGERLSKKLRIPLYDRSLVEMAARELELSPVSVEKVDESALHSFLRTYHVPEAPKAAARYGLPLTDNTYLVQTALIKKLAAQGPCIIVGRCGNHILRDHPGLIDVFLCASKKDRIARIMQRYNIPEKDAASAVRSTDHRRKQYYETYAGGEWGSIEDHQMLMNVSILGMEKVVDILAGMYEG</sequence>
<protein>
    <submittedName>
        <fullName evidence="1">Cytidylate kinase-like family protein</fullName>
    </submittedName>
</protein>
<keyword evidence="1" id="KW-0808">Transferase</keyword>
<dbReference type="Proteomes" id="UP000886804">
    <property type="component" value="Unassembled WGS sequence"/>
</dbReference>
<proteinExistence type="predicted"/>
<dbReference type="AlphaFoldDB" id="A0A9D2L9E4"/>
<dbReference type="Pfam" id="PF13189">
    <property type="entry name" value="Cytidylate_kin2"/>
    <property type="match status" value="1"/>
</dbReference>